<protein>
    <recommendedName>
        <fullName evidence="6">F-box domain-containing protein</fullName>
    </recommendedName>
</protein>
<evidence type="ECO:0000313" key="7">
    <source>
        <dbReference type="EMBL" id="EGF98333.1"/>
    </source>
</evidence>
<dbReference type="STRING" id="747676.F4SAI9"/>
<dbReference type="PROSITE" id="PS50294">
    <property type="entry name" value="WD_REPEATS_REGION"/>
    <property type="match status" value="4"/>
</dbReference>
<dbReference type="InterPro" id="IPR051075">
    <property type="entry name" value="SCF_subunit_WD-repeat"/>
</dbReference>
<dbReference type="RefSeq" id="XP_007418371.1">
    <property type="nucleotide sequence ID" value="XM_007418309.1"/>
</dbReference>
<feature type="compositionally biased region" description="Low complexity" evidence="5">
    <location>
        <begin position="320"/>
        <end position="331"/>
    </location>
</feature>
<dbReference type="Gene3D" id="1.20.1280.50">
    <property type="match status" value="1"/>
</dbReference>
<feature type="region of interest" description="Disordered" evidence="5">
    <location>
        <begin position="61"/>
        <end position="94"/>
    </location>
</feature>
<feature type="repeat" description="WD" evidence="4">
    <location>
        <begin position="662"/>
        <end position="692"/>
    </location>
</feature>
<name>F4SAI9_MELLP</name>
<evidence type="ECO:0000256" key="3">
    <source>
        <dbReference type="ARBA" id="ARBA00022786"/>
    </source>
</evidence>
<feature type="compositionally biased region" description="Low complexity" evidence="5">
    <location>
        <begin position="8"/>
        <end position="23"/>
    </location>
</feature>
<feature type="repeat" description="WD" evidence="4">
    <location>
        <begin position="422"/>
        <end position="461"/>
    </location>
</feature>
<dbReference type="Pfam" id="PF00400">
    <property type="entry name" value="WD40"/>
    <property type="match status" value="6"/>
</dbReference>
<feature type="repeat" description="WD" evidence="4">
    <location>
        <begin position="375"/>
        <end position="421"/>
    </location>
</feature>
<dbReference type="PANTHER" id="PTHR19872">
    <property type="entry name" value="UBIQUITIN LIGASE SPECIFICITY FACTOR/HREP PROTEIN"/>
    <property type="match status" value="1"/>
</dbReference>
<feature type="repeat" description="WD" evidence="4">
    <location>
        <begin position="599"/>
        <end position="621"/>
    </location>
</feature>
<proteinExistence type="predicted"/>
<feature type="region of interest" description="Disordered" evidence="5">
    <location>
        <begin position="1"/>
        <end position="23"/>
    </location>
</feature>
<keyword evidence="1 4" id="KW-0853">WD repeat</keyword>
<keyword evidence="8" id="KW-1185">Reference proteome</keyword>
<dbReference type="InterPro" id="IPR020472">
    <property type="entry name" value="WD40_PAC1"/>
</dbReference>
<accession>F4SAI9</accession>
<dbReference type="PRINTS" id="PR00320">
    <property type="entry name" value="GPROTEINBRPT"/>
</dbReference>
<dbReference type="PANTHER" id="PTHR19872:SF9">
    <property type="entry name" value="UBIQUITIN-BINDING SDF UBIQUITIN LIGASE COMPLEX SUBUNIT"/>
    <property type="match status" value="1"/>
</dbReference>
<evidence type="ECO:0000313" key="8">
    <source>
        <dbReference type="Proteomes" id="UP000001072"/>
    </source>
</evidence>
<dbReference type="EMBL" id="GL883178">
    <property type="protein sequence ID" value="EGF98333.1"/>
    <property type="molecule type" value="Genomic_DNA"/>
</dbReference>
<dbReference type="VEuPathDB" id="FungiDB:MELLADRAFT_51043"/>
<dbReference type="InterPro" id="IPR019775">
    <property type="entry name" value="WD40_repeat_CS"/>
</dbReference>
<dbReference type="PROSITE" id="PS50082">
    <property type="entry name" value="WD_REPEATS_2"/>
    <property type="match status" value="7"/>
</dbReference>
<dbReference type="PROSITE" id="PS50181">
    <property type="entry name" value="FBOX"/>
    <property type="match status" value="1"/>
</dbReference>
<evidence type="ECO:0000256" key="1">
    <source>
        <dbReference type="ARBA" id="ARBA00022574"/>
    </source>
</evidence>
<dbReference type="AlphaFoldDB" id="F4SAI9"/>
<feature type="compositionally biased region" description="Low complexity" evidence="5">
    <location>
        <begin position="720"/>
        <end position="731"/>
    </location>
</feature>
<feature type="region of interest" description="Disordered" evidence="5">
    <location>
        <begin position="718"/>
        <end position="794"/>
    </location>
</feature>
<feature type="compositionally biased region" description="Pro residues" evidence="5">
    <location>
        <begin position="332"/>
        <end position="341"/>
    </location>
</feature>
<keyword evidence="2" id="KW-0677">Repeat</keyword>
<feature type="region of interest" description="Disordered" evidence="5">
    <location>
        <begin position="276"/>
        <end position="295"/>
    </location>
</feature>
<dbReference type="CDD" id="cd00200">
    <property type="entry name" value="WD40"/>
    <property type="match status" value="1"/>
</dbReference>
<reference evidence="8" key="1">
    <citation type="journal article" date="2011" name="Proc. Natl. Acad. Sci. U.S.A.">
        <title>Obligate biotrophy features unraveled by the genomic analysis of rust fungi.</title>
        <authorList>
            <person name="Duplessis S."/>
            <person name="Cuomo C.A."/>
            <person name="Lin Y.-C."/>
            <person name="Aerts A."/>
            <person name="Tisserant E."/>
            <person name="Veneault-Fourrey C."/>
            <person name="Joly D.L."/>
            <person name="Hacquard S."/>
            <person name="Amselem J."/>
            <person name="Cantarel B.L."/>
            <person name="Chiu R."/>
            <person name="Coutinho P.M."/>
            <person name="Feau N."/>
            <person name="Field M."/>
            <person name="Frey P."/>
            <person name="Gelhaye E."/>
            <person name="Goldberg J."/>
            <person name="Grabherr M.G."/>
            <person name="Kodira C.D."/>
            <person name="Kohler A."/>
            <person name="Kuees U."/>
            <person name="Lindquist E.A."/>
            <person name="Lucas S.M."/>
            <person name="Mago R."/>
            <person name="Mauceli E."/>
            <person name="Morin E."/>
            <person name="Murat C."/>
            <person name="Pangilinan J.L."/>
            <person name="Park R."/>
            <person name="Pearson M."/>
            <person name="Quesneville H."/>
            <person name="Rouhier N."/>
            <person name="Sakthikumar S."/>
            <person name="Salamov A.A."/>
            <person name="Schmutz J."/>
            <person name="Selles B."/>
            <person name="Shapiro H."/>
            <person name="Tanguay P."/>
            <person name="Tuskan G.A."/>
            <person name="Henrissat B."/>
            <person name="Van de Peer Y."/>
            <person name="Rouze P."/>
            <person name="Ellis J.G."/>
            <person name="Dodds P.N."/>
            <person name="Schein J.E."/>
            <person name="Zhong S."/>
            <person name="Hamelin R.C."/>
            <person name="Grigoriev I.V."/>
            <person name="Szabo L.J."/>
            <person name="Martin F."/>
        </authorList>
    </citation>
    <scope>NUCLEOTIDE SEQUENCE [LARGE SCALE GENOMIC DNA]</scope>
    <source>
        <strain evidence="8">98AG31 / pathotype 3-4-7</strain>
    </source>
</reference>
<feature type="compositionally biased region" description="Basic and acidic residues" evidence="5">
    <location>
        <begin position="785"/>
        <end position="794"/>
    </location>
</feature>
<evidence type="ECO:0000256" key="2">
    <source>
        <dbReference type="ARBA" id="ARBA00022737"/>
    </source>
</evidence>
<dbReference type="Gene3D" id="2.130.10.10">
    <property type="entry name" value="YVTN repeat-like/Quinoprotein amine dehydrogenase"/>
    <property type="match status" value="2"/>
</dbReference>
<dbReference type="SUPFAM" id="SSF50978">
    <property type="entry name" value="WD40 repeat-like"/>
    <property type="match status" value="1"/>
</dbReference>
<gene>
    <name evidence="7" type="ORF">MELLADRAFT_51043</name>
</gene>
<dbReference type="InParanoid" id="F4SAI9"/>
<sequence length="794" mass="89968">MRTSNQSNNQLITKDTTTTTTTTTDTIQNNNNNHVQLPLQQINSPDFLLNPNPFNFIPNNTSTTSIDFNQPSSSSTISISNQSQNQHHMNQTSSGNYRVSAFGVSDHQSSHLIHPGMVNGKPGGGDCAKLCPRHQRMANEGTNRQLQAEIETLPESDQEAINTAWGLFSSSNTQRRRLILSGLLTICCPSQLRFLTDSLKKVCRIDPFSRLPKEISLKILCYVDAISLGKSAQVSRLWKKLSDDDLIWRLMCEQHIEKKCTKCGWGLPLMEKRKRMDPSTSTIKSKETHDQTSDSIHLHPNKRICQRDDGETDLIASTSTTTSTKFTNPIRSPNPPNPIPTPTCRTPTKPWKMVYTERLALERNWRKGIYEETILSGHTDSITCLQLEEHFTSPSWPILMTGSWDRTIRVWNLETKETMNVLKGHTRGIRCLQFDKSKLITGAMDGNLKIWNWRTGECMRSIQAHEEGVVCLKFDEEILASGSADGTIRIWNFKTGGGFVLRGHREWVNSVEIWSPSNPIHSTTTSTASDDGLIKVWNLDRRETVRVLEGHMAQVQSIKLITIDEVENDEQVETNGDGNEDQLEPIFGNGVLRGKKPVLVSGSLDNCLKVWDLEKGRCRRTMFGHIQGVWNVDADRLRVVSGSHDRSLKIWDRITGKCIHTIVGHRGAVMTIGLSDDKIISGGDDGEVRIWSFAPVEHGLRLHQHHLNQLQLQHDHQLQHDQQLQLDQQLQHQHDHQDLNEDEEKYEDLNRDEDKDEDKDKIKVCEIEQTEKNEGIQNIQGNDNGKGKGKEVLE</sequence>
<dbReference type="InterPro" id="IPR036047">
    <property type="entry name" value="F-box-like_dom_sf"/>
</dbReference>
<dbReference type="GeneID" id="18928766"/>
<evidence type="ECO:0000256" key="4">
    <source>
        <dbReference type="PROSITE-ProRule" id="PRU00221"/>
    </source>
</evidence>
<feature type="domain" description="F-box" evidence="6">
    <location>
        <begin position="205"/>
        <end position="251"/>
    </location>
</feature>
<dbReference type="OrthoDB" id="5580488at2759"/>
<feature type="repeat" description="WD" evidence="4">
    <location>
        <begin position="622"/>
        <end position="661"/>
    </location>
</feature>
<feature type="compositionally biased region" description="Basic and acidic residues" evidence="5">
    <location>
        <begin position="747"/>
        <end position="774"/>
    </location>
</feature>
<dbReference type="SMART" id="SM00320">
    <property type="entry name" value="WD40"/>
    <property type="match status" value="7"/>
</dbReference>
<evidence type="ECO:0000259" key="6">
    <source>
        <dbReference type="PROSITE" id="PS50181"/>
    </source>
</evidence>
<dbReference type="InterPro" id="IPR036322">
    <property type="entry name" value="WD40_repeat_dom_sf"/>
</dbReference>
<keyword evidence="3" id="KW-0833">Ubl conjugation pathway</keyword>
<dbReference type="SMART" id="SM00256">
    <property type="entry name" value="FBOX"/>
    <property type="match status" value="1"/>
</dbReference>
<dbReference type="Pfam" id="PF12937">
    <property type="entry name" value="F-box-like"/>
    <property type="match status" value="1"/>
</dbReference>
<feature type="repeat" description="WD" evidence="4">
    <location>
        <begin position="462"/>
        <end position="496"/>
    </location>
</feature>
<organism evidence="8">
    <name type="scientific">Melampsora larici-populina (strain 98AG31 / pathotype 3-4-7)</name>
    <name type="common">Poplar leaf rust fungus</name>
    <dbReference type="NCBI Taxonomy" id="747676"/>
    <lineage>
        <taxon>Eukaryota</taxon>
        <taxon>Fungi</taxon>
        <taxon>Dikarya</taxon>
        <taxon>Basidiomycota</taxon>
        <taxon>Pucciniomycotina</taxon>
        <taxon>Pucciniomycetes</taxon>
        <taxon>Pucciniales</taxon>
        <taxon>Melampsoraceae</taxon>
        <taxon>Melampsora</taxon>
    </lineage>
</organism>
<dbReference type="InterPro" id="IPR001680">
    <property type="entry name" value="WD40_rpt"/>
</dbReference>
<dbReference type="InterPro" id="IPR001810">
    <property type="entry name" value="F-box_dom"/>
</dbReference>
<feature type="repeat" description="WD" evidence="4">
    <location>
        <begin position="501"/>
        <end position="547"/>
    </location>
</feature>
<evidence type="ECO:0000256" key="5">
    <source>
        <dbReference type="SAM" id="MobiDB-lite"/>
    </source>
</evidence>
<dbReference type="KEGG" id="mlr:MELLADRAFT_51043"/>
<dbReference type="Proteomes" id="UP000001072">
    <property type="component" value="Unassembled WGS sequence"/>
</dbReference>
<dbReference type="eggNOG" id="KOG0274">
    <property type="taxonomic scope" value="Eukaryota"/>
</dbReference>
<feature type="region of interest" description="Disordered" evidence="5">
    <location>
        <begin position="320"/>
        <end position="346"/>
    </location>
</feature>
<dbReference type="PROSITE" id="PS00678">
    <property type="entry name" value="WD_REPEATS_1"/>
    <property type="match status" value="3"/>
</dbReference>
<dbReference type="CDD" id="cd22147">
    <property type="entry name" value="F-box_SpPof1-like"/>
    <property type="match status" value="1"/>
</dbReference>
<dbReference type="SUPFAM" id="SSF81383">
    <property type="entry name" value="F-box domain"/>
    <property type="match status" value="1"/>
</dbReference>
<dbReference type="InterPro" id="IPR015943">
    <property type="entry name" value="WD40/YVTN_repeat-like_dom_sf"/>
</dbReference>
<dbReference type="HOGENOM" id="CLU_000288_103_1_1"/>